<name>A0A6L9MR84_9ALTE</name>
<keyword evidence="1" id="KW-0547">Nucleotide-binding</keyword>
<evidence type="ECO:0000313" key="4">
    <source>
        <dbReference type="EMBL" id="NDW20403.1"/>
    </source>
</evidence>
<comment type="caution">
    <text evidence="4">The sequence shown here is derived from an EMBL/GenBank/DDBJ whole genome shotgun (WGS) entry which is preliminary data.</text>
</comment>
<dbReference type="Gene3D" id="3.40.50.300">
    <property type="entry name" value="P-loop containing nucleotide triphosphate hydrolases"/>
    <property type="match status" value="1"/>
</dbReference>
<evidence type="ECO:0000313" key="5">
    <source>
        <dbReference type="Proteomes" id="UP000478837"/>
    </source>
</evidence>
<dbReference type="InterPro" id="IPR003593">
    <property type="entry name" value="AAA+_ATPase"/>
</dbReference>
<dbReference type="GO" id="GO:0005524">
    <property type="term" value="F:ATP binding"/>
    <property type="evidence" value="ECO:0007669"/>
    <property type="project" value="UniProtKB-KW"/>
</dbReference>
<keyword evidence="5" id="KW-1185">Reference proteome</keyword>
<dbReference type="InterPro" id="IPR058031">
    <property type="entry name" value="AAA_lid_NorR"/>
</dbReference>
<dbReference type="SMART" id="SM00382">
    <property type="entry name" value="AAA"/>
    <property type="match status" value="1"/>
</dbReference>
<dbReference type="FunFam" id="3.40.50.300:FF:000006">
    <property type="entry name" value="DNA-binding transcriptional regulator NtrC"/>
    <property type="match status" value="1"/>
</dbReference>
<dbReference type="InterPro" id="IPR002078">
    <property type="entry name" value="Sigma_54_int"/>
</dbReference>
<feature type="domain" description="Sigma-54 factor interaction" evidence="3">
    <location>
        <begin position="178"/>
        <end position="411"/>
    </location>
</feature>
<dbReference type="PROSITE" id="PS50045">
    <property type="entry name" value="SIGMA54_INTERACT_4"/>
    <property type="match status" value="1"/>
</dbReference>
<evidence type="ECO:0000256" key="2">
    <source>
        <dbReference type="ARBA" id="ARBA00022840"/>
    </source>
</evidence>
<dbReference type="PANTHER" id="PTHR32071:SF119">
    <property type="entry name" value="SIGMA L-DEPENDENT TRANSCRIPTIONAL REGULATOR YPLP-RELATED"/>
    <property type="match status" value="1"/>
</dbReference>
<organism evidence="4 5">
    <name type="scientific">Alteromonas hispanica</name>
    <dbReference type="NCBI Taxonomy" id="315421"/>
    <lineage>
        <taxon>Bacteria</taxon>
        <taxon>Pseudomonadati</taxon>
        <taxon>Pseudomonadota</taxon>
        <taxon>Gammaproteobacteria</taxon>
        <taxon>Alteromonadales</taxon>
        <taxon>Alteromonadaceae</taxon>
        <taxon>Alteromonas/Salinimonas group</taxon>
        <taxon>Alteromonas</taxon>
    </lineage>
</organism>
<dbReference type="Pfam" id="PF25601">
    <property type="entry name" value="AAA_lid_14"/>
    <property type="match status" value="1"/>
</dbReference>
<dbReference type="AlphaFoldDB" id="A0A6L9MR84"/>
<accession>A0A6L9MR84</accession>
<dbReference type="CDD" id="cd00009">
    <property type="entry name" value="AAA"/>
    <property type="match status" value="1"/>
</dbReference>
<dbReference type="InterPro" id="IPR027417">
    <property type="entry name" value="P-loop_NTPase"/>
</dbReference>
<dbReference type="Gene3D" id="3.40.50.10770">
    <property type="entry name" value="Hypothetical protein VC1899 like domain (Restriction endonuclease-like)"/>
    <property type="match status" value="1"/>
</dbReference>
<proteinExistence type="predicted"/>
<evidence type="ECO:0000259" key="3">
    <source>
        <dbReference type="PROSITE" id="PS50045"/>
    </source>
</evidence>
<protein>
    <submittedName>
        <fullName evidence="4">AAA domain-containing protein</fullName>
    </submittedName>
</protein>
<keyword evidence="2" id="KW-0067">ATP-binding</keyword>
<dbReference type="Gene3D" id="1.10.8.60">
    <property type="match status" value="1"/>
</dbReference>
<dbReference type="EMBL" id="JAAAWP010000001">
    <property type="protein sequence ID" value="NDW20403.1"/>
    <property type="molecule type" value="Genomic_DNA"/>
</dbReference>
<dbReference type="Proteomes" id="UP000478837">
    <property type="component" value="Unassembled WGS sequence"/>
</dbReference>
<reference evidence="4 5" key="1">
    <citation type="submission" date="2020-01" db="EMBL/GenBank/DDBJ databases">
        <title>Genomes of bacteria type strains.</title>
        <authorList>
            <person name="Chen J."/>
            <person name="Zhu S."/>
            <person name="Yang J."/>
        </authorList>
    </citation>
    <scope>NUCLEOTIDE SEQUENCE [LARGE SCALE GENOMIC DNA]</scope>
    <source>
        <strain evidence="4 5">LMG 22958</strain>
    </source>
</reference>
<dbReference type="SUPFAM" id="SSF52540">
    <property type="entry name" value="P-loop containing nucleoside triphosphate hydrolases"/>
    <property type="match status" value="1"/>
</dbReference>
<dbReference type="GO" id="GO:0006355">
    <property type="term" value="P:regulation of DNA-templated transcription"/>
    <property type="evidence" value="ECO:0007669"/>
    <property type="project" value="InterPro"/>
</dbReference>
<evidence type="ECO:0000256" key="1">
    <source>
        <dbReference type="ARBA" id="ARBA00022741"/>
    </source>
</evidence>
<dbReference type="PANTHER" id="PTHR32071">
    <property type="entry name" value="TRANSCRIPTIONAL REGULATORY PROTEIN"/>
    <property type="match status" value="1"/>
</dbReference>
<gene>
    <name evidence="4" type="ORF">GTW09_02525</name>
</gene>
<dbReference type="Pfam" id="PF00158">
    <property type="entry name" value="Sigma54_activat"/>
    <property type="match status" value="1"/>
</dbReference>
<sequence>MHTLFTWLGNRDIENMLNGQPAAIATTIAKSEAPVDKVVILANQYKEEWQKFKRFLQETAKKRGQTKIEINIFKAKIQSPIHYESIYQEAYKWLHGLSKESSLLSINLTSGTPAMATLSVLVGSGIHNSNFVQSTPKNELYKVEIPASIIQAPAKSVAKNTADAVINDLVTDKAFSDLTINSSVMKESVEKAKRIARTDVPALILGETGTGKELLANAIHNASLRCNEKMRAVNCGAFPETLVDSILFGHVKGAFTGAEKGHQGLFEQAHNSTLFLDEVGELSLAIQAKLLRVLQEDEITPVGSTKTKKVNVRIIAATHRDLPKMVGNGEFREDLFYRLAVGVVNLPALRERQDDIPDLLADISIKLNKQFDTDSEYVSKNISPKGINFIKSQPWMGNIRELMATIQRSFLWSDKDIITDTDIASAIISRVESKDAEDVNLSFSDKIDIVQLTEKYQKKYVLAALKASGNVKKQATQILGLKDHQTLSNWMKRLGIESDK</sequence>
<dbReference type="Gene3D" id="1.10.10.60">
    <property type="entry name" value="Homeodomain-like"/>
    <property type="match status" value="1"/>
</dbReference>
<dbReference type="RefSeq" id="WP_163109794.1">
    <property type="nucleotide sequence ID" value="NZ_JAAAWP010000001.1"/>
</dbReference>